<proteinExistence type="predicted"/>
<evidence type="ECO:0000313" key="2">
    <source>
        <dbReference type="Proteomes" id="UP000617634"/>
    </source>
</evidence>
<dbReference type="RefSeq" id="WP_197160775.1">
    <property type="nucleotide sequence ID" value="NZ_JADZGI010000001.1"/>
</dbReference>
<dbReference type="Proteomes" id="UP000617634">
    <property type="component" value="Unassembled WGS sequence"/>
</dbReference>
<dbReference type="Gene3D" id="1.20.120.450">
    <property type="entry name" value="dinb family like domain"/>
    <property type="match status" value="1"/>
</dbReference>
<dbReference type="EMBL" id="JADZGI010000001">
    <property type="protein sequence ID" value="MBH0111992.1"/>
    <property type="molecule type" value="Genomic_DNA"/>
</dbReference>
<protein>
    <submittedName>
        <fullName evidence="1">DUF1993 domain-containing protein</fullName>
    </submittedName>
</protein>
<accession>A0A931HA06</accession>
<dbReference type="InterPro" id="IPR034660">
    <property type="entry name" value="DinB/YfiT-like"/>
</dbReference>
<sequence length="173" mass="19317">MTLSLDDVYVASCLQMLEGLQSLVDKAQAHCEEHGIDPAEILQARLAEDMWPFAKQVTEATHHSARAVPTLHKGVFTPELDPVPESFALLKADLAESIARLRAVPAGSLDAIADQDMRFEFRDFRLDFTVRDFLLSFSLPNFYFHVTTAYAILRGRGLPVGKMNYLGPLRLKA</sequence>
<dbReference type="PANTHER" id="PTHR36922">
    <property type="entry name" value="BLL2446 PROTEIN"/>
    <property type="match status" value="1"/>
</dbReference>
<gene>
    <name evidence="1" type="ORF">I5E68_03365</name>
</gene>
<dbReference type="AlphaFoldDB" id="A0A931HA06"/>
<name>A0A931HA06_9SPHN</name>
<dbReference type="Pfam" id="PF09351">
    <property type="entry name" value="DUF1993"/>
    <property type="match status" value="1"/>
</dbReference>
<evidence type="ECO:0000313" key="1">
    <source>
        <dbReference type="EMBL" id="MBH0111992.1"/>
    </source>
</evidence>
<comment type="caution">
    <text evidence="1">The sequence shown here is derived from an EMBL/GenBank/DDBJ whole genome shotgun (WGS) entry which is preliminary data.</text>
</comment>
<reference evidence="1" key="1">
    <citation type="submission" date="2020-11" db="EMBL/GenBank/DDBJ databases">
        <title>Novosphingobium aureum sp. nov., a marine bacterium isolated from sediment of a salt flat.</title>
        <authorList>
            <person name="Yoo Y."/>
            <person name="Kim J.-J."/>
        </authorList>
    </citation>
    <scope>NUCLEOTIDE SEQUENCE</scope>
    <source>
        <strain evidence="1">YJ-S2-02</strain>
    </source>
</reference>
<keyword evidence="2" id="KW-1185">Reference proteome</keyword>
<dbReference type="PANTHER" id="PTHR36922:SF1">
    <property type="entry name" value="DUF1993 DOMAIN-CONTAINING PROTEIN"/>
    <property type="match status" value="1"/>
</dbReference>
<dbReference type="SUPFAM" id="SSF109854">
    <property type="entry name" value="DinB/YfiT-like putative metalloenzymes"/>
    <property type="match status" value="1"/>
</dbReference>
<organism evidence="1 2">
    <name type="scientific">Novosphingobium aureum</name>
    <dbReference type="NCBI Taxonomy" id="2792964"/>
    <lineage>
        <taxon>Bacteria</taxon>
        <taxon>Pseudomonadati</taxon>
        <taxon>Pseudomonadota</taxon>
        <taxon>Alphaproteobacteria</taxon>
        <taxon>Sphingomonadales</taxon>
        <taxon>Sphingomonadaceae</taxon>
        <taxon>Novosphingobium</taxon>
    </lineage>
</organism>
<dbReference type="InterPro" id="IPR018531">
    <property type="entry name" value="DUF1993"/>
</dbReference>